<keyword evidence="4" id="KW-1185">Reference proteome</keyword>
<feature type="compositionally biased region" description="Low complexity" evidence="1">
    <location>
        <begin position="1359"/>
        <end position="1368"/>
    </location>
</feature>
<feature type="region of interest" description="Disordered" evidence="1">
    <location>
        <begin position="685"/>
        <end position="705"/>
    </location>
</feature>
<dbReference type="EMBL" id="LR877151">
    <property type="protein sequence ID" value="CAD2216570.1"/>
    <property type="molecule type" value="Genomic_DNA"/>
</dbReference>
<feature type="compositionally biased region" description="Polar residues" evidence="1">
    <location>
        <begin position="283"/>
        <end position="305"/>
    </location>
</feature>
<feature type="compositionally biased region" description="Polar residues" evidence="1">
    <location>
        <begin position="201"/>
        <end position="213"/>
    </location>
</feature>
<feature type="compositionally biased region" description="Basic and acidic residues" evidence="1">
    <location>
        <begin position="1369"/>
        <end position="1381"/>
    </location>
</feature>
<feature type="region of interest" description="Disordered" evidence="1">
    <location>
        <begin position="596"/>
        <end position="618"/>
    </location>
</feature>
<feature type="region of interest" description="Disordered" evidence="1">
    <location>
        <begin position="449"/>
        <end position="520"/>
    </location>
</feature>
<evidence type="ECO:0000313" key="3">
    <source>
        <dbReference type="EMBL" id="CAD2216570.1"/>
    </source>
</evidence>
<feature type="compositionally biased region" description="Polar residues" evidence="1">
    <location>
        <begin position="225"/>
        <end position="256"/>
    </location>
</feature>
<name>A0A7G2C9P5_9TRYP</name>
<feature type="transmembrane region" description="Helical" evidence="2">
    <location>
        <begin position="953"/>
        <end position="973"/>
    </location>
</feature>
<feature type="region of interest" description="Disordered" evidence="1">
    <location>
        <begin position="1"/>
        <end position="81"/>
    </location>
</feature>
<evidence type="ECO:0000256" key="2">
    <source>
        <dbReference type="SAM" id="Phobius"/>
    </source>
</evidence>
<gene>
    <name evidence="3" type="ORF">ADEAN_000403200</name>
</gene>
<feature type="transmembrane region" description="Helical" evidence="2">
    <location>
        <begin position="1029"/>
        <end position="1051"/>
    </location>
</feature>
<feature type="transmembrane region" description="Helical" evidence="2">
    <location>
        <begin position="1063"/>
        <end position="1088"/>
    </location>
</feature>
<feature type="region of interest" description="Disordered" evidence="1">
    <location>
        <begin position="1356"/>
        <end position="1397"/>
    </location>
</feature>
<keyword evidence="2" id="KW-0812">Transmembrane</keyword>
<keyword evidence="2" id="KW-1133">Transmembrane helix</keyword>
<keyword evidence="2" id="KW-0472">Membrane</keyword>
<evidence type="ECO:0000256" key="1">
    <source>
        <dbReference type="SAM" id="MobiDB-lite"/>
    </source>
</evidence>
<feature type="region of interest" description="Disordered" evidence="1">
    <location>
        <begin position="1498"/>
        <end position="1517"/>
    </location>
</feature>
<feature type="region of interest" description="Disordered" evidence="1">
    <location>
        <begin position="93"/>
        <end position="383"/>
    </location>
</feature>
<feature type="region of interest" description="Disordered" evidence="1">
    <location>
        <begin position="1447"/>
        <end position="1477"/>
    </location>
</feature>
<proteinExistence type="predicted"/>
<sequence length="1517" mass="165576">MDNPYGSGFITDEPSGGGGKSRSNSIADLPKPTADPTNYGYGFASGSIPSGAGYPRISPTVENSQPLPESPMETPSFNFHPLNMNTDQNFYSLHGSPVPVGDLSIPSLSSHRLNKEMSSGSGMTSGSRYGSANRDPRSGQGSPKGGSGVVTGEGERPSLSVSPLTGSSAVNVGSGSLEEVDTSPKKALPGFSPIGVHQSDDSNVLSTERTTIYETPHSIEEASQTRRFTGSPATGAPLSSVNSNIVMGSVFPSTPQRKLPSAPGEENAPTPNDMPRVPAPPKSFTTKLTSPASSNALATPVQSKLPSVQSSAAPSPSMPLAPNVSLNSKSAASLSKVSSHHSAAAAVPSAPHPLSVSNSSTSLTHVTTPSVSITPLSTSGAPSAMLSVGKTEAVSPLLLDKNGSPSFSRKDSDVVVFSNTPLLPLETPLAILAEDDQTDTEAVEEVSIVEEAESVPVSAPPVSPATASSAAPPTPVVPVYDTTESRPSIGLESNVSQPFSPYSEASSKEKPPKEPPVTPNHFTGQYMPLVAQHNYHKSDIKLLSVASEYTFGDLQSCDYVIEAVTSSLLLKLEPKEVIKAKYEKMSKVKSIDAKLKRQQQRQALSTRERRRSTSVTTQELPMEAKVARHAIEPLTPYDVSNGLIAYDNLMMAISFALFKTVTYTNALVELADQYFREIRESNFRKERAKRKEGRKEEDWDAHLSSSSGSYTDLKTFRVKVSVPTLFRWVNSLGIDVLVVSEDRRAASSFCAKKNTLVRNGLNSEVVVKKGPITELSSLGSDSQPFTHESSVEDDTPKRILVVLEYDSKRQLWSPLTIKEPIRETAAYVREENRLRRKEKHKLFLETLREEEKAKQKREEQQALEAKRIAWINKNVQAEEQWRVSHTATLAAPDPLLDPRIVKEGAPAEDKTTAGNQLPFSTFVYPNLTQTDCGCIPVLKQSMHPIFGCIRIKLFLGLLLSVCGLAIGIASLVFTSVHVATCVFSTATGQCIPSADSSSCQTRLFSGLEKLGGNIAKSVLFGAPVAGGNALVVAISLQFVYLLCLLMVVFMATRFMATKSKKAVCFYVLQIVHVLMAAVMCAFSAYAVYYLKNIANAFQCASLSSRQQVYCDTLYEVCASSGLVFQVQYKTSKDSTTVFALTLVFTILCGLELLIALLPLLPKKAVQEQLRMAVPDTIAFLPNYYAPDGLHSAAQRELLHQQIRPTVKKDIRHQIKKKGRVLTHNASIGQMMQINREQSLQRMQLKQKKQVHHRRREGRRRGQFFNRTRYTVYKNDGNEWEDLLGEEEQKNTVLPPATIMKIENISSTLKDRERRRSSSVLLSTSKLEFNRSDTSLSSHKQQSDSVLNPFAFKTDFPRLTSTDRPVTSTDRSRSVSDRREEGAPGVTVTFNENGDEEMDSNKKLVKMASNLRVGRYGDSRKPSTAGDERGLRTKSSFINVLPSFHASTTARPIGGVSDGDSKPRADGPVTRLNPFVRNVNSDRLQRRNLMDLEPQIDKIASRLNKERSSVSSRDFDEK</sequence>
<organism evidence="3 4">
    <name type="scientific">Angomonas deanei</name>
    <dbReference type="NCBI Taxonomy" id="59799"/>
    <lineage>
        <taxon>Eukaryota</taxon>
        <taxon>Discoba</taxon>
        <taxon>Euglenozoa</taxon>
        <taxon>Kinetoplastea</taxon>
        <taxon>Metakinetoplastina</taxon>
        <taxon>Trypanosomatida</taxon>
        <taxon>Trypanosomatidae</taxon>
        <taxon>Strigomonadinae</taxon>
        <taxon>Angomonas</taxon>
    </lineage>
</organism>
<reference evidence="3 4" key="1">
    <citation type="submission" date="2020-08" db="EMBL/GenBank/DDBJ databases">
        <authorList>
            <person name="Newling K."/>
            <person name="Davey J."/>
            <person name="Forrester S."/>
        </authorList>
    </citation>
    <scope>NUCLEOTIDE SEQUENCE [LARGE SCALE GENOMIC DNA]</scope>
    <source>
        <strain evidence="4">Crithidia deanei Carvalho (ATCC PRA-265)</strain>
    </source>
</reference>
<feature type="compositionally biased region" description="Gly residues" evidence="1">
    <location>
        <begin position="142"/>
        <end position="151"/>
    </location>
</feature>
<feature type="compositionally biased region" description="Polar residues" evidence="1">
    <location>
        <begin position="159"/>
        <end position="174"/>
    </location>
</feature>
<accession>A0A7G2C9P5</accession>
<feature type="compositionally biased region" description="Polar residues" evidence="1">
    <location>
        <begin position="358"/>
        <end position="381"/>
    </location>
</feature>
<feature type="compositionally biased region" description="Low complexity" evidence="1">
    <location>
        <begin position="118"/>
        <end position="131"/>
    </location>
</feature>
<dbReference type="VEuPathDB" id="TriTrypDB:ADEAN_000403200"/>
<feature type="compositionally biased region" description="Polar residues" evidence="1">
    <location>
        <begin position="60"/>
        <end position="81"/>
    </location>
</feature>
<feature type="transmembrane region" description="Helical" evidence="2">
    <location>
        <begin position="1137"/>
        <end position="1160"/>
    </location>
</feature>
<dbReference type="Proteomes" id="UP000515908">
    <property type="component" value="Chromosome 07"/>
</dbReference>
<evidence type="ECO:0000313" key="4">
    <source>
        <dbReference type="Proteomes" id="UP000515908"/>
    </source>
</evidence>
<protein>
    <submittedName>
        <fullName evidence="3">Uncharacterized protein</fullName>
    </submittedName>
</protein>
<feature type="compositionally biased region" description="Low complexity" evidence="1">
    <location>
        <begin position="306"/>
        <end position="357"/>
    </location>
</feature>